<accession>G5J856</accession>
<dbReference type="AlphaFoldDB" id="G5J856"/>
<dbReference type="RefSeq" id="WP_007311653.1">
    <property type="nucleotide sequence ID" value="NZ_AESD01000535.1"/>
</dbReference>
<evidence type="ECO:0000313" key="1">
    <source>
        <dbReference type="EMBL" id="EHJ11648.1"/>
    </source>
</evidence>
<protein>
    <submittedName>
        <fullName evidence="1">Uncharacterized protein</fullName>
    </submittedName>
</protein>
<dbReference type="EMBL" id="AESD01000535">
    <property type="protein sequence ID" value="EHJ11648.1"/>
    <property type="molecule type" value="Genomic_DNA"/>
</dbReference>
<dbReference type="InterPro" id="IPR054053">
    <property type="entry name" value="DUF6887"/>
</dbReference>
<organism evidence="1 2">
    <name type="scientific">Crocosphaera watsonii WH 0003</name>
    <dbReference type="NCBI Taxonomy" id="423471"/>
    <lineage>
        <taxon>Bacteria</taxon>
        <taxon>Bacillati</taxon>
        <taxon>Cyanobacteriota</taxon>
        <taxon>Cyanophyceae</taxon>
        <taxon>Oscillatoriophycideae</taxon>
        <taxon>Chroococcales</taxon>
        <taxon>Aphanothecaceae</taxon>
        <taxon>Crocosphaera</taxon>
    </lineage>
</organism>
<dbReference type="Pfam" id="PF21826">
    <property type="entry name" value="DUF6887"/>
    <property type="match status" value="1"/>
</dbReference>
<evidence type="ECO:0000313" key="2">
    <source>
        <dbReference type="Proteomes" id="UP000003477"/>
    </source>
</evidence>
<sequence length="60" mass="7213">MNSIDYNALSLNELRQYVLTHREDTKAFYTYIDRSKSEGKMITVDLEDNHWEEKITQSDR</sequence>
<gene>
    <name evidence="1" type="ORF">CWATWH0003_3640</name>
</gene>
<dbReference type="GeneID" id="88767157"/>
<comment type="caution">
    <text evidence="1">The sequence shown here is derived from an EMBL/GenBank/DDBJ whole genome shotgun (WGS) entry which is preliminary data.</text>
</comment>
<name>G5J856_CROWT</name>
<dbReference type="Proteomes" id="UP000003477">
    <property type="component" value="Unassembled WGS sequence"/>
</dbReference>
<reference evidence="1 2" key="1">
    <citation type="journal article" date="2011" name="Front. Microbiol.">
        <title>Two Strains of Crocosphaera watsonii with Highly Conserved Genomes are Distinguished by Strain-Specific Features.</title>
        <authorList>
            <person name="Bench S.R."/>
            <person name="Ilikchyan I.N."/>
            <person name="Tripp H.J."/>
            <person name="Zehr J.P."/>
        </authorList>
    </citation>
    <scope>NUCLEOTIDE SEQUENCE [LARGE SCALE GENOMIC DNA]</scope>
    <source>
        <strain evidence="1 2">WH 0003</strain>
    </source>
</reference>
<proteinExistence type="predicted"/>
<dbReference type="PATRIC" id="fig|423471.3.peg.3420"/>